<dbReference type="PANTHER" id="PTHR37534:SF51">
    <property type="entry name" value="ACRIFLAVINE SENSITIVITY CONTROL PROTEIN ACR-2"/>
    <property type="match status" value="1"/>
</dbReference>
<dbReference type="Pfam" id="PF11951">
    <property type="entry name" value="Fungal_trans_2"/>
    <property type="match status" value="1"/>
</dbReference>
<dbReference type="Gene3D" id="4.10.240.10">
    <property type="entry name" value="Zn(2)-C6 fungal-type DNA-binding domain"/>
    <property type="match status" value="1"/>
</dbReference>
<dbReference type="InterPro" id="IPR036864">
    <property type="entry name" value="Zn2-C6_fun-type_DNA-bd_sf"/>
</dbReference>
<evidence type="ECO:0000259" key="4">
    <source>
        <dbReference type="PROSITE" id="PS50048"/>
    </source>
</evidence>
<dbReference type="InterPro" id="IPR021858">
    <property type="entry name" value="Fun_TF"/>
</dbReference>
<dbReference type="GO" id="GO:0045944">
    <property type="term" value="P:positive regulation of transcription by RNA polymerase II"/>
    <property type="evidence" value="ECO:0007669"/>
    <property type="project" value="TreeGrafter"/>
</dbReference>
<dbReference type="PROSITE" id="PS50048">
    <property type="entry name" value="ZN2_CY6_FUNGAL_2"/>
    <property type="match status" value="1"/>
</dbReference>
<evidence type="ECO:0000256" key="2">
    <source>
        <dbReference type="ARBA" id="ARBA00023242"/>
    </source>
</evidence>
<dbReference type="GO" id="GO:0008270">
    <property type="term" value="F:zinc ion binding"/>
    <property type="evidence" value="ECO:0007669"/>
    <property type="project" value="InterPro"/>
</dbReference>
<dbReference type="GO" id="GO:0005634">
    <property type="term" value="C:nucleus"/>
    <property type="evidence" value="ECO:0007669"/>
    <property type="project" value="UniProtKB-SubCell"/>
</dbReference>
<evidence type="ECO:0000256" key="1">
    <source>
        <dbReference type="ARBA" id="ARBA00004123"/>
    </source>
</evidence>
<dbReference type="EMBL" id="JACEFI010000005">
    <property type="protein sequence ID" value="KAH0598552.1"/>
    <property type="molecule type" value="Genomic_DNA"/>
</dbReference>
<keyword evidence="2" id="KW-0539">Nucleus</keyword>
<dbReference type="GO" id="GO:0000981">
    <property type="term" value="F:DNA-binding transcription factor activity, RNA polymerase II-specific"/>
    <property type="evidence" value="ECO:0007669"/>
    <property type="project" value="InterPro"/>
</dbReference>
<proteinExistence type="predicted"/>
<dbReference type="SUPFAM" id="SSF57701">
    <property type="entry name" value="Zn2/Cys6 DNA-binding domain"/>
    <property type="match status" value="1"/>
</dbReference>
<dbReference type="InterPro" id="IPR001138">
    <property type="entry name" value="Zn2Cys6_DnaBD"/>
</dbReference>
<keyword evidence="6" id="KW-1185">Reference proteome</keyword>
<dbReference type="PROSITE" id="PS00463">
    <property type="entry name" value="ZN2_CY6_FUNGAL_1"/>
    <property type="match status" value="1"/>
</dbReference>
<dbReference type="Pfam" id="PF00172">
    <property type="entry name" value="Zn_clus"/>
    <property type="match status" value="1"/>
</dbReference>
<sequence>MTNIGITKPCHNCRRRRLRCDRSWPTCNKCTLSGQECLGYGKVFVWTQAIDSQGNPRPSPASGRRPGETGAFQPQVPPDSGGTRGDVAVGWALAGTGGLDPEQIHDVQVIYAEHAHDERVFSGHHRQQPLALRGDMSGKDIVSPGEMAATDKDMCIANTPNPDHQVDMPIRAGLLGGRSLTDPLFQDLDRTSRAYITHCDYLAQLRLRDDSSRQILIHALTAKEKAITYLRQVMGSLNLARSEVGSVVALAAMHFFVKFDLIDFEPRVVVEKGEEVEKIQGWRSHLEAASIVLELLALDPTRHASTRILRDCVIADCFIELLEVMKRVEVNSYLSCPPEILKIILSASQLSCQGPYTDFDLAAADQARALIVEALAFDIDVWVDQLRQLPHVTDIKSRFHVASAHRSAVCLYIIRALPVVRVVYPVDANFLVNDILCHLGQIHDEDPYFKATSWPTFIAGAETRDAGHRDSTLKRMFAIWQICPWGYIFAAIRMLKHAWQIQDTNPESNVNWLQELKKDGYLIV</sequence>
<dbReference type="AlphaFoldDB" id="A0A9P8ME06"/>
<evidence type="ECO:0000313" key="6">
    <source>
        <dbReference type="Proteomes" id="UP000764110"/>
    </source>
</evidence>
<dbReference type="GO" id="GO:0000976">
    <property type="term" value="F:transcription cis-regulatory region binding"/>
    <property type="evidence" value="ECO:0007669"/>
    <property type="project" value="TreeGrafter"/>
</dbReference>
<feature type="region of interest" description="Disordered" evidence="3">
    <location>
        <begin position="51"/>
        <end position="85"/>
    </location>
</feature>
<comment type="caution">
    <text evidence="5">The sequence shown here is derived from an EMBL/GenBank/DDBJ whole genome shotgun (WGS) entry which is preliminary data.</text>
</comment>
<dbReference type="Proteomes" id="UP000764110">
    <property type="component" value="Unassembled WGS sequence"/>
</dbReference>
<feature type="domain" description="Zn(2)-C6 fungal-type" evidence="4">
    <location>
        <begin position="9"/>
        <end position="37"/>
    </location>
</feature>
<reference evidence="5 6" key="1">
    <citation type="submission" date="2020-07" db="EMBL/GenBank/DDBJ databases">
        <title>Metarhizium humberi genome.</title>
        <authorList>
            <person name="Lysoe E."/>
        </authorList>
    </citation>
    <scope>NUCLEOTIDE SEQUENCE [LARGE SCALE GENOMIC DNA]</scope>
    <source>
        <strain evidence="5 6">ESALQ1638</strain>
    </source>
</reference>
<protein>
    <recommendedName>
        <fullName evidence="4">Zn(2)-C6 fungal-type domain-containing protein</fullName>
    </recommendedName>
</protein>
<accession>A0A9P8ME06</accession>
<name>A0A9P8ME06_9HYPO</name>
<gene>
    <name evidence="5" type="ORF">MHUMG1_03853</name>
</gene>
<organism evidence="5 6">
    <name type="scientific">Metarhizium humberi</name>
    <dbReference type="NCBI Taxonomy" id="2596975"/>
    <lineage>
        <taxon>Eukaryota</taxon>
        <taxon>Fungi</taxon>
        <taxon>Dikarya</taxon>
        <taxon>Ascomycota</taxon>
        <taxon>Pezizomycotina</taxon>
        <taxon>Sordariomycetes</taxon>
        <taxon>Hypocreomycetidae</taxon>
        <taxon>Hypocreales</taxon>
        <taxon>Clavicipitaceae</taxon>
        <taxon>Metarhizium</taxon>
    </lineage>
</organism>
<evidence type="ECO:0000256" key="3">
    <source>
        <dbReference type="SAM" id="MobiDB-lite"/>
    </source>
</evidence>
<evidence type="ECO:0000313" key="5">
    <source>
        <dbReference type="EMBL" id="KAH0598552.1"/>
    </source>
</evidence>
<dbReference type="PANTHER" id="PTHR37534">
    <property type="entry name" value="TRANSCRIPTIONAL ACTIVATOR PROTEIN UGA3"/>
    <property type="match status" value="1"/>
</dbReference>
<dbReference type="SMART" id="SM00066">
    <property type="entry name" value="GAL4"/>
    <property type="match status" value="1"/>
</dbReference>
<comment type="subcellular location">
    <subcellularLocation>
        <location evidence="1">Nucleus</location>
    </subcellularLocation>
</comment>